<accession>T1B9D3</accession>
<dbReference type="InterPro" id="IPR004143">
    <property type="entry name" value="BPL_LPL_catalytic"/>
</dbReference>
<dbReference type="InterPro" id="IPR000544">
    <property type="entry name" value="Octanoyltransferase"/>
</dbReference>
<name>T1B9D3_9ZZZZ</name>
<dbReference type="NCBIfam" id="TIGR00214">
    <property type="entry name" value="lipB"/>
    <property type="match status" value="1"/>
</dbReference>
<dbReference type="Gene3D" id="3.30.930.10">
    <property type="entry name" value="Bira Bifunctional Protein, Domain 2"/>
    <property type="match status" value="1"/>
</dbReference>
<dbReference type="InterPro" id="IPR045864">
    <property type="entry name" value="aa-tRNA-synth_II/BPL/LPL"/>
</dbReference>
<keyword evidence="3" id="KW-0808">Transferase</keyword>
<dbReference type="Pfam" id="PF21948">
    <property type="entry name" value="LplA-B_cat"/>
    <property type="match status" value="1"/>
</dbReference>
<dbReference type="PROSITE" id="PS01313">
    <property type="entry name" value="LIPB"/>
    <property type="match status" value="1"/>
</dbReference>
<dbReference type="EMBL" id="AUZZ01005122">
    <property type="protein sequence ID" value="EQD50845.1"/>
    <property type="molecule type" value="Genomic_DNA"/>
</dbReference>
<dbReference type="GO" id="GO:0033819">
    <property type="term" value="F:lipoyl(octanoyl) transferase activity"/>
    <property type="evidence" value="ECO:0007669"/>
    <property type="project" value="UniProtKB-EC"/>
</dbReference>
<comment type="pathway">
    <text evidence="1">Protein modification; protein lipoylation via endogenous pathway; protein N(6)-(lipoyl)lysine from octanoyl-[acyl-carrier-protein]: step 1/2.</text>
</comment>
<dbReference type="PANTHER" id="PTHR10993:SF7">
    <property type="entry name" value="LIPOYLTRANSFERASE 2, MITOCHONDRIAL-RELATED"/>
    <property type="match status" value="1"/>
</dbReference>
<dbReference type="UniPathway" id="UPA00538">
    <property type="reaction ID" value="UER00592"/>
</dbReference>
<evidence type="ECO:0000256" key="2">
    <source>
        <dbReference type="ARBA" id="ARBA00012334"/>
    </source>
</evidence>
<keyword evidence="4" id="KW-0012">Acyltransferase</keyword>
<sequence>MDAVASGAPAPHVRWLGVQEYEPTWRAMQRFTDTRTPETADELWLLEHPPVFTLGMNADPAHVLAAGDIPVMRIDRGGQVTYHGPGQLLAYVLVDLRRARLGVRDLVT</sequence>
<keyword evidence="6" id="KW-0436">Ligase</keyword>
<evidence type="ECO:0000256" key="4">
    <source>
        <dbReference type="ARBA" id="ARBA00023315"/>
    </source>
</evidence>
<comment type="caution">
    <text evidence="6">The sequence shown here is derived from an EMBL/GenBank/DDBJ whole genome shotgun (WGS) entry which is preliminary data.</text>
</comment>
<protein>
    <recommendedName>
        <fullName evidence="2">lipoyl(octanoyl) transferase</fullName>
        <ecNumber evidence="2">2.3.1.181</ecNumber>
    </recommendedName>
</protein>
<dbReference type="InterPro" id="IPR020605">
    <property type="entry name" value="Octanoyltransferase_CS"/>
</dbReference>
<dbReference type="PANTHER" id="PTHR10993">
    <property type="entry name" value="OCTANOYLTRANSFERASE"/>
    <property type="match status" value="1"/>
</dbReference>
<evidence type="ECO:0000259" key="5">
    <source>
        <dbReference type="PROSITE" id="PS51733"/>
    </source>
</evidence>
<dbReference type="GO" id="GO:0009249">
    <property type="term" value="P:protein lipoylation"/>
    <property type="evidence" value="ECO:0007669"/>
    <property type="project" value="InterPro"/>
</dbReference>
<feature type="non-terminal residue" evidence="6">
    <location>
        <position position="108"/>
    </location>
</feature>
<dbReference type="GO" id="GO:0016874">
    <property type="term" value="F:ligase activity"/>
    <property type="evidence" value="ECO:0007669"/>
    <property type="project" value="UniProtKB-KW"/>
</dbReference>
<evidence type="ECO:0000256" key="3">
    <source>
        <dbReference type="ARBA" id="ARBA00022679"/>
    </source>
</evidence>
<dbReference type="EC" id="2.3.1.181" evidence="2"/>
<dbReference type="AlphaFoldDB" id="T1B9D3"/>
<organism evidence="6">
    <name type="scientific">mine drainage metagenome</name>
    <dbReference type="NCBI Taxonomy" id="410659"/>
    <lineage>
        <taxon>unclassified sequences</taxon>
        <taxon>metagenomes</taxon>
        <taxon>ecological metagenomes</taxon>
    </lineage>
</organism>
<evidence type="ECO:0000256" key="1">
    <source>
        <dbReference type="ARBA" id="ARBA00004821"/>
    </source>
</evidence>
<feature type="domain" description="BPL/LPL catalytic" evidence="5">
    <location>
        <begin position="37"/>
        <end position="108"/>
    </location>
</feature>
<proteinExistence type="predicted"/>
<dbReference type="PROSITE" id="PS51733">
    <property type="entry name" value="BPL_LPL_CATALYTIC"/>
    <property type="match status" value="1"/>
</dbReference>
<reference evidence="6" key="2">
    <citation type="journal article" date="2014" name="ISME J.">
        <title>Microbial stratification in low pH oxic and suboxic macroscopic growths along an acid mine drainage.</title>
        <authorList>
            <person name="Mendez-Garcia C."/>
            <person name="Mesa V."/>
            <person name="Sprenger R.R."/>
            <person name="Richter M."/>
            <person name="Diez M.S."/>
            <person name="Solano J."/>
            <person name="Bargiela R."/>
            <person name="Golyshina O.V."/>
            <person name="Manteca A."/>
            <person name="Ramos J.L."/>
            <person name="Gallego J.R."/>
            <person name="Llorente I."/>
            <person name="Martins Dos Santos V.A."/>
            <person name="Jensen O.N."/>
            <person name="Pelaez A.I."/>
            <person name="Sanchez J."/>
            <person name="Ferrer M."/>
        </authorList>
    </citation>
    <scope>NUCLEOTIDE SEQUENCE</scope>
</reference>
<dbReference type="SUPFAM" id="SSF55681">
    <property type="entry name" value="Class II aaRS and biotin synthetases"/>
    <property type="match status" value="1"/>
</dbReference>
<reference evidence="6" key="1">
    <citation type="submission" date="2013-08" db="EMBL/GenBank/DDBJ databases">
        <authorList>
            <person name="Mendez C."/>
            <person name="Richter M."/>
            <person name="Ferrer M."/>
            <person name="Sanchez J."/>
        </authorList>
    </citation>
    <scope>NUCLEOTIDE SEQUENCE</scope>
</reference>
<gene>
    <name evidence="6" type="ORF">B2A_07163</name>
</gene>
<evidence type="ECO:0000313" key="6">
    <source>
        <dbReference type="EMBL" id="EQD50845.1"/>
    </source>
</evidence>